<dbReference type="InterPro" id="IPR001611">
    <property type="entry name" value="Leu-rich_rpt"/>
</dbReference>
<dbReference type="GO" id="GO:0004672">
    <property type="term" value="F:protein kinase activity"/>
    <property type="evidence" value="ECO:0007669"/>
    <property type="project" value="InterPro"/>
</dbReference>
<keyword evidence="9 12" id="KW-0472">Membrane</keyword>
<name>A0A2U1PSH4_ARTAN</name>
<dbReference type="Gene3D" id="1.10.510.10">
    <property type="entry name" value="Transferase(Phosphotransferase) domain 1"/>
    <property type="match status" value="1"/>
</dbReference>
<evidence type="ECO:0000256" key="10">
    <source>
        <dbReference type="ARBA" id="ARBA00023180"/>
    </source>
</evidence>
<dbReference type="PANTHER" id="PTHR48010">
    <property type="entry name" value="OS05G0588300 PROTEIN"/>
    <property type="match status" value="1"/>
</dbReference>
<dbReference type="InterPro" id="IPR011009">
    <property type="entry name" value="Kinase-like_dom_sf"/>
</dbReference>
<evidence type="ECO:0000256" key="4">
    <source>
        <dbReference type="ARBA" id="ARBA00022729"/>
    </source>
</evidence>
<comment type="subcellular location">
    <subcellularLocation>
        <location evidence="1">Membrane</location>
    </subcellularLocation>
</comment>
<dbReference type="GO" id="GO:0016020">
    <property type="term" value="C:membrane"/>
    <property type="evidence" value="ECO:0007669"/>
    <property type="project" value="UniProtKB-SubCell"/>
</dbReference>
<dbReference type="FunFam" id="3.80.10.10:FF:000400">
    <property type="entry name" value="Nuclear pore complex protein NUP107"/>
    <property type="match status" value="1"/>
</dbReference>
<evidence type="ECO:0000256" key="9">
    <source>
        <dbReference type="ARBA" id="ARBA00023136"/>
    </source>
</evidence>
<evidence type="ECO:0000256" key="3">
    <source>
        <dbReference type="ARBA" id="ARBA00022692"/>
    </source>
</evidence>
<dbReference type="PANTHER" id="PTHR48010:SF55">
    <property type="entry name" value="OS01G0607900 PROTEIN"/>
    <property type="match status" value="1"/>
</dbReference>
<keyword evidence="10" id="KW-0325">Glycoprotein</keyword>
<dbReference type="Gene3D" id="3.30.200.20">
    <property type="entry name" value="Phosphorylase Kinase, domain 1"/>
    <property type="match status" value="1"/>
</dbReference>
<evidence type="ECO:0000256" key="2">
    <source>
        <dbReference type="ARBA" id="ARBA00022614"/>
    </source>
</evidence>
<dbReference type="FunFam" id="3.30.200.20:FF:000307">
    <property type="entry name" value="pollen receptor-like kinase 1"/>
    <property type="match status" value="1"/>
</dbReference>
<dbReference type="GO" id="GO:0005524">
    <property type="term" value="F:ATP binding"/>
    <property type="evidence" value="ECO:0007669"/>
    <property type="project" value="UniProtKB-KW"/>
</dbReference>
<dbReference type="FunFam" id="1.10.510.10:FF:000095">
    <property type="entry name" value="protein STRUBBELIG-RECEPTOR FAMILY 8"/>
    <property type="match status" value="1"/>
</dbReference>
<dbReference type="Gene3D" id="3.80.10.10">
    <property type="entry name" value="Ribonuclease Inhibitor"/>
    <property type="match status" value="1"/>
</dbReference>
<keyword evidence="14" id="KW-0808">Transferase</keyword>
<dbReference type="OrthoDB" id="4062651at2759"/>
<feature type="transmembrane region" description="Helical" evidence="12">
    <location>
        <begin position="298"/>
        <end position="319"/>
    </location>
</feature>
<feature type="region of interest" description="Disordered" evidence="11">
    <location>
        <begin position="706"/>
        <end position="746"/>
    </location>
</feature>
<dbReference type="STRING" id="35608.A0A2U1PSH4"/>
<dbReference type="Pfam" id="PF00560">
    <property type="entry name" value="LRR_1"/>
    <property type="match status" value="3"/>
</dbReference>
<comment type="caution">
    <text evidence="14">The sequence shown here is derived from an EMBL/GenBank/DDBJ whole genome shotgun (WGS) entry which is preliminary data.</text>
</comment>
<keyword evidence="2" id="KW-0433">Leucine-rich repeat</keyword>
<keyword evidence="15" id="KW-1185">Reference proteome</keyword>
<feature type="compositionally biased region" description="Basic and acidic residues" evidence="11">
    <location>
        <begin position="706"/>
        <end position="729"/>
    </location>
</feature>
<gene>
    <name evidence="14" type="ORF">CTI12_AA102970</name>
</gene>
<dbReference type="SUPFAM" id="SSF56112">
    <property type="entry name" value="Protein kinase-like (PK-like)"/>
    <property type="match status" value="1"/>
</dbReference>
<proteinExistence type="predicted"/>
<evidence type="ECO:0000256" key="5">
    <source>
        <dbReference type="ARBA" id="ARBA00022737"/>
    </source>
</evidence>
<dbReference type="SUPFAM" id="SSF52058">
    <property type="entry name" value="L domain-like"/>
    <property type="match status" value="1"/>
</dbReference>
<keyword evidence="14" id="KW-0418">Kinase</keyword>
<dbReference type="PROSITE" id="PS50011">
    <property type="entry name" value="PROTEIN_KINASE_DOM"/>
    <property type="match status" value="1"/>
</dbReference>
<evidence type="ECO:0000259" key="13">
    <source>
        <dbReference type="PROSITE" id="PS50011"/>
    </source>
</evidence>
<keyword evidence="6" id="KW-0547">Nucleotide-binding</keyword>
<evidence type="ECO:0000256" key="1">
    <source>
        <dbReference type="ARBA" id="ARBA00004370"/>
    </source>
</evidence>
<protein>
    <submittedName>
        <fullName evidence="14">Leucine-rich repeat protein kinase family protein</fullName>
    </submittedName>
</protein>
<dbReference type="AlphaFoldDB" id="A0A2U1PSH4"/>
<keyword evidence="3 12" id="KW-0812">Transmembrane</keyword>
<evidence type="ECO:0000256" key="11">
    <source>
        <dbReference type="SAM" id="MobiDB-lite"/>
    </source>
</evidence>
<feature type="compositionally biased region" description="Polar residues" evidence="11">
    <location>
        <begin position="734"/>
        <end position="746"/>
    </location>
</feature>
<dbReference type="InterPro" id="IPR050994">
    <property type="entry name" value="At_inactive_RLKs"/>
</dbReference>
<evidence type="ECO:0000313" key="14">
    <source>
        <dbReference type="EMBL" id="PWA88701.1"/>
    </source>
</evidence>
<evidence type="ECO:0000256" key="8">
    <source>
        <dbReference type="ARBA" id="ARBA00022989"/>
    </source>
</evidence>
<evidence type="ECO:0000256" key="12">
    <source>
        <dbReference type="SAM" id="Phobius"/>
    </source>
</evidence>
<dbReference type="Proteomes" id="UP000245207">
    <property type="component" value="Unassembled WGS sequence"/>
</dbReference>
<evidence type="ECO:0000256" key="7">
    <source>
        <dbReference type="ARBA" id="ARBA00022840"/>
    </source>
</evidence>
<keyword evidence="8 12" id="KW-1133">Transmembrane helix</keyword>
<organism evidence="14 15">
    <name type="scientific">Artemisia annua</name>
    <name type="common">Sweet wormwood</name>
    <dbReference type="NCBI Taxonomy" id="35608"/>
    <lineage>
        <taxon>Eukaryota</taxon>
        <taxon>Viridiplantae</taxon>
        <taxon>Streptophyta</taxon>
        <taxon>Embryophyta</taxon>
        <taxon>Tracheophyta</taxon>
        <taxon>Spermatophyta</taxon>
        <taxon>Magnoliopsida</taxon>
        <taxon>eudicotyledons</taxon>
        <taxon>Gunneridae</taxon>
        <taxon>Pentapetalae</taxon>
        <taxon>asterids</taxon>
        <taxon>campanulids</taxon>
        <taxon>Asterales</taxon>
        <taxon>Asteraceae</taxon>
        <taxon>Asteroideae</taxon>
        <taxon>Anthemideae</taxon>
        <taxon>Artemisiinae</taxon>
        <taxon>Artemisia</taxon>
    </lineage>
</organism>
<keyword evidence="4" id="KW-0732">Signal</keyword>
<keyword evidence="5" id="KW-0677">Repeat</keyword>
<dbReference type="EMBL" id="PKPP01000788">
    <property type="protein sequence ID" value="PWA88701.1"/>
    <property type="molecule type" value="Genomic_DNA"/>
</dbReference>
<dbReference type="InterPro" id="IPR032675">
    <property type="entry name" value="LRR_dom_sf"/>
</dbReference>
<evidence type="ECO:0000313" key="15">
    <source>
        <dbReference type="Proteomes" id="UP000245207"/>
    </source>
</evidence>
<accession>A0A2U1PSH4</accession>
<feature type="transmembrane region" description="Helical" evidence="12">
    <location>
        <begin position="65"/>
        <end position="83"/>
    </location>
</feature>
<keyword evidence="7" id="KW-0067">ATP-binding</keyword>
<sequence>MTMEEYIHYEAQRNTRTMSCGIDIKGMKKENEIKYQQVNYGVTKWCKDGSADEFLDFDDEFESNVLVTGSVFFIFLLLTLLLLTTSHEEPTQLEKDTNALKYFIDNIKLPYGSRYKWDTSQPTCTWPGVGCFDQVAVIHLRIPGASLVGQIPPKSLGNITSLTVLSLHDNGLSGPFPEDFANLIKLSHVYLHNNNLNGQFPSSVTQWTELVALDLSNNNFSGMLPSNLENLENLETFNVSNNNLRGRIPQRLAKLPEAAFSGNLELCGEPLSTCDEKKYPPWPSLPSKSDDKKPKKKLSTVAIVAIAIGSAFILLILFICLGKRWNRAMKEKKPSEVTTMEAAATGKAGRVFGCGVKEKKAQGVATMAAAAANAKAGKGFGVGGEAGTSSSKDDVTGASMEGERNKLVFFEGGVYSFNLEDLLRASAELLGKGSAGTWYKTVLQEGTTVVVKRLKDVVVSKKEFDGVMEGLGKMKNENVVPIRAYYYSKDEKLLVCDYFPADSLFALLHVVMNNDSAKVSGDGSGGSGQTPLDWDHRFRIALSAARGVAYLHVAGKVVHGNIKSSNILLRQDSNKDAYVSDFGLNTLFGGSSSPNIRVTGYCAPEVLGTRKVTFKSDVYSFGVLLLELLTGKAPNQVSLGEEGIDLPRWVQSVVREEWTVKVFDVELMRYQKVGEEMVQLLQIAMPCISIVPDQRPPMQEVVRMMEDMNRDETDDGMRQSSDDPSKGSDGHTPPTESRNSPNTVTP</sequence>
<feature type="domain" description="Protein kinase" evidence="13">
    <location>
        <begin position="424"/>
        <end position="708"/>
    </location>
</feature>
<dbReference type="Pfam" id="PF00069">
    <property type="entry name" value="Pkinase"/>
    <property type="match status" value="1"/>
</dbReference>
<reference evidence="14 15" key="1">
    <citation type="journal article" date="2018" name="Mol. Plant">
        <title>The genome of Artemisia annua provides insight into the evolution of Asteraceae family and artemisinin biosynthesis.</title>
        <authorList>
            <person name="Shen Q."/>
            <person name="Zhang L."/>
            <person name="Liao Z."/>
            <person name="Wang S."/>
            <person name="Yan T."/>
            <person name="Shi P."/>
            <person name="Liu M."/>
            <person name="Fu X."/>
            <person name="Pan Q."/>
            <person name="Wang Y."/>
            <person name="Lv Z."/>
            <person name="Lu X."/>
            <person name="Zhang F."/>
            <person name="Jiang W."/>
            <person name="Ma Y."/>
            <person name="Chen M."/>
            <person name="Hao X."/>
            <person name="Li L."/>
            <person name="Tang Y."/>
            <person name="Lv G."/>
            <person name="Zhou Y."/>
            <person name="Sun X."/>
            <person name="Brodelius P.E."/>
            <person name="Rose J.K.C."/>
            <person name="Tang K."/>
        </authorList>
    </citation>
    <scope>NUCLEOTIDE SEQUENCE [LARGE SCALE GENOMIC DNA]</scope>
    <source>
        <strain evidence="15">cv. Huhao1</strain>
        <tissue evidence="14">Leaf</tissue>
    </source>
</reference>
<evidence type="ECO:0000256" key="6">
    <source>
        <dbReference type="ARBA" id="ARBA00022741"/>
    </source>
</evidence>
<dbReference type="InterPro" id="IPR000719">
    <property type="entry name" value="Prot_kinase_dom"/>
</dbReference>